<feature type="compositionally biased region" description="Basic and acidic residues" evidence="9">
    <location>
        <begin position="581"/>
        <end position="591"/>
    </location>
</feature>
<keyword evidence="12" id="KW-1185">Reference proteome</keyword>
<feature type="region of interest" description="Disordered" evidence="9">
    <location>
        <begin position="444"/>
        <end position="482"/>
    </location>
</feature>
<evidence type="ECO:0000256" key="2">
    <source>
        <dbReference type="ARBA" id="ARBA00004555"/>
    </source>
</evidence>
<dbReference type="PANTHER" id="PTHR22951">
    <property type="entry name" value="CLATHRIN ASSEMBLY PROTEIN"/>
    <property type="match status" value="1"/>
</dbReference>
<sequence>MASKLRRAIGAVKDQTSIGLAKVSSRANGSSNLEVAILKATSHDQVPIDERLITEVLLLTKSSPLSAVACVQTLSRRLTRTGNWVVALKSLTLAFGALRDAGPDFSREALSVLPRRRRLLDLSTFCDDSSWDFTAFVRTYALYLDARLDSALLGKLGNLHHRRRLSSTNNRIANMKLPLILDRIAHWQRLLARAVATRPTGPARTNRLVQISLYDVVRESFDLYHDISDGLSLLLDNFFHLELPACRETFRACTKAAKQFEELDSFYSICKKVGIGRSSEYPSVRMISKGLLRTLEEFLKDHENSSSNGKLRSPPKLSIPAPRRQNSDVRDRIPVTPKPGRQSICSTTDWELLNSDQEWLSEEQARPRLAGNQKSIGGSSGTLSDLLSFDDELRSSVASNSDRENGVVLDLVSFDYQPTKSTVSNSDRQNGMVRDLVLFDNQPKASTASNSARESGVVLDPVPFDNQSKASTTTSSSDRENGVVLDLVPFDNQSKASTSPNSDSWELVLVDTANRMSDRVSGNSIKGPKNLKLDSLLDNGSFRQFPLNYYNPFLHDFNEKNLAIVPSPRSSLPSPTIHAARPNEDSAKEGADPFAWSPQIYSPALTQTLDVSAMQQQQQLLSEQQMWMQYQRKIIAKNLER</sequence>
<dbReference type="SMART" id="SM00273">
    <property type="entry name" value="ENTH"/>
    <property type="match status" value="1"/>
</dbReference>
<evidence type="ECO:0000256" key="3">
    <source>
        <dbReference type="ARBA" id="ARBA00004600"/>
    </source>
</evidence>
<dbReference type="InterPro" id="IPR013809">
    <property type="entry name" value="ENTH"/>
</dbReference>
<dbReference type="Proteomes" id="UP000797356">
    <property type="component" value="Chromosome 3"/>
</dbReference>
<dbReference type="GO" id="GO:0030136">
    <property type="term" value="C:clathrin-coated vesicle"/>
    <property type="evidence" value="ECO:0007669"/>
    <property type="project" value="UniProtKB-SubCell"/>
</dbReference>
<feature type="compositionally biased region" description="Polar residues" evidence="9">
    <location>
        <begin position="444"/>
        <end position="453"/>
    </location>
</feature>
<evidence type="ECO:0000256" key="6">
    <source>
        <dbReference type="ARBA" id="ARBA00023136"/>
    </source>
</evidence>
<accession>A0A8K0I1U4</accession>
<dbReference type="SUPFAM" id="SSF89009">
    <property type="entry name" value="GAT-like domain"/>
    <property type="match status" value="1"/>
</dbReference>
<comment type="subcellular location">
    <subcellularLocation>
        <location evidence="1">Cytoplasmic vesicle</location>
        <location evidence="1">Clathrin-coated vesicle</location>
    </subcellularLocation>
    <subcellularLocation>
        <location evidence="2">Golgi apparatus</location>
    </subcellularLocation>
    <subcellularLocation>
        <location evidence="3">Membrane</location>
        <location evidence="3">Clathrin-coated pit</location>
    </subcellularLocation>
</comment>
<keyword evidence="4" id="KW-0254">Endocytosis</keyword>
<dbReference type="EMBL" id="CM017874">
    <property type="protein sequence ID" value="KAG1334290.1"/>
    <property type="molecule type" value="Genomic_DNA"/>
</dbReference>
<dbReference type="GO" id="GO:0006900">
    <property type="term" value="P:vesicle budding from membrane"/>
    <property type="evidence" value="ECO:0007669"/>
    <property type="project" value="TreeGrafter"/>
</dbReference>
<evidence type="ECO:0000256" key="9">
    <source>
        <dbReference type="SAM" id="MobiDB-lite"/>
    </source>
</evidence>
<protein>
    <submittedName>
        <fullName evidence="11">Clathrin coat assembly protein AP180</fullName>
    </submittedName>
</protein>
<feature type="region of interest" description="Disordered" evidence="9">
    <location>
        <begin position="303"/>
        <end position="347"/>
    </location>
</feature>
<dbReference type="Pfam" id="PF07651">
    <property type="entry name" value="ANTH"/>
    <property type="match status" value="1"/>
</dbReference>
<dbReference type="PANTHER" id="PTHR22951:SF75">
    <property type="entry name" value="CLATHRIN COAT ASSEMBLY PROTEIN AP180"/>
    <property type="match status" value="1"/>
</dbReference>
<dbReference type="Gene3D" id="1.25.40.90">
    <property type="match status" value="1"/>
</dbReference>
<feature type="region of interest" description="Disordered" evidence="9">
    <location>
        <begin position="571"/>
        <end position="591"/>
    </location>
</feature>
<dbReference type="GO" id="GO:0072583">
    <property type="term" value="P:clathrin-dependent endocytosis"/>
    <property type="evidence" value="ECO:0007669"/>
    <property type="project" value="InterPro"/>
</dbReference>
<dbReference type="GO" id="GO:0005545">
    <property type="term" value="F:1-phosphatidylinositol binding"/>
    <property type="evidence" value="ECO:0007669"/>
    <property type="project" value="InterPro"/>
</dbReference>
<dbReference type="GO" id="GO:0048268">
    <property type="term" value="P:clathrin coat assembly"/>
    <property type="evidence" value="ECO:0007669"/>
    <property type="project" value="InterPro"/>
</dbReference>
<keyword evidence="8" id="KW-0968">Cytoplasmic vesicle</keyword>
<reference evidence="11" key="1">
    <citation type="journal article" date="2017" name="Gigascience">
        <title>The genome draft of coconut (Cocos nucifera).</title>
        <authorList>
            <person name="Xiao Y."/>
            <person name="Xu P."/>
            <person name="Fan H."/>
            <person name="Baudouin L."/>
            <person name="Xia W."/>
            <person name="Bocs S."/>
            <person name="Xu J."/>
            <person name="Li Q."/>
            <person name="Guo A."/>
            <person name="Zhou L."/>
            <person name="Li J."/>
            <person name="Wu Y."/>
            <person name="Ma Z."/>
            <person name="Armero A."/>
            <person name="Issali A.E."/>
            <person name="Liu N."/>
            <person name="Peng M."/>
            <person name="Yang Y."/>
        </authorList>
    </citation>
    <scope>NUCLEOTIDE SEQUENCE</scope>
    <source>
        <tissue evidence="11">Spear leaf of Hainan Tall coconut</tissue>
    </source>
</reference>
<organism evidence="11 12">
    <name type="scientific">Cocos nucifera</name>
    <name type="common">Coconut palm</name>
    <dbReference type="NCBI Taxonomy" id="13894"/>
    <lineage>
        <taxon>Eukaryota</taxon>
        <taxon>Viridiplantae</taxon>
        <taxon>Streptophyta</taxon>
        <taxon>Embryophyta</taxon>
        <taxon>Tracheophyta</taxon>
        <taxon>Spermatophyta</taxon>
        <taxon>Magnoliopsida</taxon>
        <taxon>Liliopsida</taxon>
        <taxon>Arecaceae</taxon>
        <taxon>Arecoideae</taxon>
        <taxon>Cocoseae</taxon>
        <taxon>Attaleinae</taxon>
        <taxon>Cocos</taxon>
    </lineage>
</organism>
<keyword evidence="5" id="KW-0333">Golgi apparatus</keyword>
<gene>
    <name evidence="11" type="ORF">COCNU_03G004090</name>
</gene>
<dbReference type="Gene3D" id="1.20.58.150">
    <property type="entry name" value="ANTH domain"/>
    <property type="match status" value="1"/>
</dbReference>
<evidence type="ECO:0000256" key="4">
    <source>
        <dbReference type="ARBA" id="ARBA00022583"/>
    </source>
</evidence>
<evidence type="ECO:0000259" key="10">
    <source>
        <dbReference type="PROSITE" id="PS50942"/>
    </source>
</evidence>
<dbReference type="InterPro" id="IPR048050">
    <property type="entry name" value="ANTH_N_plant"/>
</dbReference>
<evidence type="ECO:0000313" key="12">
    <source>
        <dbReference type="Proteomes" id="UP000797356"/>
    </source>
</evidence>
<reference evidence="11" key="2">
    <citation type="submission" date="2019-07" db="EMBL/GenBank/DDBJ databases">
        <authorList>
            <person name="Yang Y."/>
            <person name="Bocs S."/>
            <person name="Baudouin L."/>
        </authorList>
    </citation>
    <scope>NUCLEOTIDE SEQUENCE</scope>
    <source>
        <tissue evidence="11">Spear leaf of Hainan Tall coconut</tissue>
    </source>
</reference>
<dbReference type="OrthoDB" id="44015at2759"/>
<dbReference type="CDD" id="cd16987">
    <property type="entry name" value="ANTH_N_AP180_plant"/>
    <property type="match status" value="1"/>
</dbReference>
<evidence type="ECO:0000256" key="5">
    <source>
        <dbReference type="ARBA" id="ARBA00023034"/>
    </source>
</evidence>
<feature type="domain" description="ENTH" evidence="10">
    <location>
        <begin position="25"/>
        <end position="158"/>
    </location>
</feature>
<dbReference type="SUPFAM" id="SSF48464">
    <property type="entry name" value="ENTH/VHS domain"/>
    <property type="match status" value="1"/>
</dbReference>
<evidence type="ECO:0000256" key="7">
    <source>
        <dbReference type="ARBA" id="ARBA00023176"/>
    </source>
</evidence>
<dbReference type="InterPro" id="IPR011417">
    <property type="entry name" value="ANTH_dom"/>
</dbReference>
<proteinExistence type="predicted"/>
<dbReference type="InterPro" id="IPR014712">
    <property type="entry name" value="ANTH_dom_sf"/>
</dbReference>
<name>A0A8K0I1U4_COCNU</name>
<dbReference type="GO" id="GO:0005546">
    <property type="term" value="F:phosphatidylinositol-4,5-bisphosphate binding"/>
    <property type="evidence" value="ECO:0007669"/>
    <property type="project" value="TreeGrafter"/>
</dbReference>
<evidence type="ECO:0000256" key="1">
    <source>
        <dbReference type="ARBA" id="ARBA00004132"/>
    </source>
</evidence>
<dbReference type="GO" id="GO:0005794">
    <property type="term" value="C:Golgi apparatus"/>
    <property type="evidence" value="ECO:0007669"/>
    <property type="project" value="UniProtKB-SubCell"/>
</dbReference>
<evidence type="ECO:0000256" key="8">
    <source>
        <dbReference type="ARBA" id="ARBA00023329"/>
    </source>
</evidence>
<keyword evidence="7" id="KW-0168">Coated pit</keyword>
<dbReference type="AlphaFoldDB" id="A0A8K0I1U4"/>
<dbReference type="GO" id="GO:0000149">
    <property type="term" value="F:SNARE binding"/>
    <property type="evidence" value="ECO:0007669"/>
    <property type="project" value="TreeGrafter"/>
</dbReference>
<evidence type="ECO:0000313" key="11">
    <source>
        <dbReference type="EMBL" id="KAG1334290.1"/>
    </source>
</evidence>
<dbReference type="GO" id="GO:0005905">
    <property type="term" value="C:clathrin-coated pit"/>
    <property type="evidence" value="ECO:0007669"/>
    <property type="project" value="UniProtKB-SubCell"/>
</dbReference>
<dbReference type="InterPro" id="IPR045192">
    <property type="entry name" value="AP180-like"/>
</dbReference>
<comment type="caution">
    <text evidence="11">The sequence shown here is derived from an EMBL/GenBank/DDBJ whole genome shotgun (WGS) entry which is preliminary data.</text>
</comment>
<dbReference type="GO" id="GO:0032050">
    <property type="term" value="F:clathrin heavy chain binding"/>
    <property type="evidence" value="ECO:0007669"/>
    <property type="project" value="TreeGrafter"/>
</dbReference>
<dbReference type="InterPro" id="IPR008942">
    <property type="entry name" value="ENTH_VHS"/>
</dbReference>
<dbReference type="PROSITE" id="PS50942">
    <property type="entry name" value="ENTH"/>
    <property type="match status" value="1"/>
</dbReference>
<keyword evidence="6" id="KW-0472">Membrane</keyword>
<feature type="compositionally biased region" description="Polar residues" evidence="9">
    <location>
        <begin position="465"/>
        <end position="476"/>
    </location>
</feature>
<dbReference type="FunFam" id="1.20.58.150:FF:000005">
    <property type="entry name" value="putative clathrin assembly protein At2g25430"/>
    <property type="match status" value="1"/>
</dbReference>